<feature type="transmembrane region" description="Helical" evidence="7">
    <location>
        <begin position="344"/>
        <end position="369"/>
    </location>
</feature>
<evidence type="ECO:0000313" key="8">
    <source>
        <dbReference type="EMBL" id="PUB11299.1"/>
    </source>
</evidence>
<name>A0A2T6K959_9RHOB</name>
<keyword evidence="4 7" id="KW-0812">Transmembrane</keyword>
<evidence type="ECO:0000256" key="1">
    <source>
        <dbReference type="ARBA" id="ARBA00004651"/>
    </source>
</evidence>
<dbReference type="InterPro" id="IPR003370">
    <property type="entry name" value="Chromate_transpt"/>
</dbReference>
<reference evidence="8 9" key="1">
    <citation type="submission" date="2018-04" db="EMBL/GenBank/DDBJ databases">
        <title>Genomic Encyclopedia of Archaeal and Bacterial Type Strains, Phase II (KMG-II): from individual species to whole genera.</title>
        <authorList>
            <person name="Goeker M."/>
        </authorList>
    </citation>
    <scope>NUCLEOTIDE SEQUENCE [LARGE SCALE GENOMIC DNA]</scope>
    <source>
        <strain evidence="8 9">DSM 29955</strain>
    </source>
</reference>
<evidence type="ECO:0000256" key="5">
    <source>
        <dbReference type="ARBA" id="ARBA00022989"/>
    </source>
</evidence>
<gene>
    <name evidence="8" type="ORF">C8N45_11472</name>
</gene>
<accession>A0A2T6K959</accession>
<feature type="transmembrane region" description="Helical" evidence="7">
    <location>
        <begin position="205"/>
        <end position="225"/>
    </location>
</feature>
<comment type="subcellular location">
    <subcellularLocation>
        <location evidence="1">Cell membrane</location>
        <topology evidence="1">Multi-pass membrane protein</topology>
    </subcellularLocation>
</comment>
<dbReference type="PANTHER" id="PTHR33567">
    <property type="entry name" value="CHROMATE ION TRANSPORTER (EUROFUNG)"/>
    <property type="match status" value="1"/>
</dbReference>
<dbReference type="PANTHER" id="PTHR33567:SF3">
    <property type="entry name" value="CHROMATE ION TRANSPORTER (EUROFUNG)"/>
    <property type="match status" value="1"/>
</dbReference>
<dbReference type="GO" id="GO:0005886">
    <property type="term" value="C:plasma membrane"/>
    <property type="evidence" value="ECO:0007669"/>
    <property type="project" value="UniProtKB-SubCell"/>
</dbReference>
<dbReference type="RefSeq" id="WP_181868960.1">
    <property type="nucleotide sequence ID" value="NZ_QBUD01000014.1"/>
</dbReference>
<evidence type="ECO:0000313" key="9">
    <source>
        <dbReference type="Proteomes" id="UP000244523"/>
    </source>
</evidence>
<dbReference type="AlphaFoldDB" id="A0A2T6K959"/>
<protein>
    <submittedName>
        <fullName evidence="8">Chromate transporter</fullName>
    </submittedName>
</protein>
<organism evidence="8 9">
    <name type="scientific">Yoonia sediminilitoris</name>
    <dbReference type="NCBI Taxonomy" id="1286148"/>
    <lineage>
        <taxon>Bacteria</taxon>
        <taxon>Pseudomonadati</taxon>
        <taxon>Pseudomonadota</taxon>
        <taxon>Alphaproteobacteria</taxon>
        <taxon>Rhodobacterales</taxon>
        <taxon>Paracoccaceae</taxon>
        <taxon>Yoonia</taxon>
    </lineage>
</organism>
<evidence type="ECO:0000256" key="4">
    <source>
        <dbReference type="ARBA" id="ARBA00022692"/>
    </source>
</evidence>
<sequence>MARLRPPSRSGHGTPPITDMIRVFGRIGLLSFGGPAAQIALMHKELVESRDWLTEQQFLRALSFCMLLPGPEAMQLATYAGWKRHGVVGGLIGGLLFVIPGAIVIAILALLYGQYGNLPVAQAMFLGIKATVVVIVINALVKISGRALVQTWHWLVALAGFVALFLFAIPFPIVIAFAAMIGASVSTTVPQETDIKGHPDLSQSGRVIAIGATIWAAPLVAAYLLDAPFMVDLGLFFSKLAVVTFGGAYAVLAYMTQEVVGSYGWLTTPQMMDALGLAETTPGPLILVTQFVGMLAGMAEGGIATALLAGAITLWVTFVPCFIWIFAGAPLIDWLEGRPRLQGALHGVTAAVVGVIANLSLWFSLHVFFRMLHPVQSGPLQTLVPELQSINPVAVGLAAIAAIAMQRARLSLPIVLAMSAALGFLVHLAAPSFQIAPSL</sequence>
<dbReference type="PIRSF" id="PIRSF004810">
    <property type="entry name" value="ChrA"/>
    <property type="match status" value="1"/>
</dbReference>
<keyword evidence="6 7" id="KW-0472">Membrane</keyword>
<dbReference type="EMBL" id="QBUD01000014">
    <property type="protein sequence ID" value="PUB11299.1"/>
    <property type="molecule type" value="Genomic_DNA"/>
</dbReference>
<evidence type="ECO:0000256" key="2">
    <source>
        <dbReference type="ARBA" id="ARBA00005262"/>
    </source>
</evidence>
<dbReference type="GO" id="GO:0015109">
    <property type="term" value="F:chromate transmembrane transporter activity"/>
    <property type="evidence" value="ECO:0007669"/>
    <property type="project" value="InterPro"/>
</dbReference>
<dbReference type="Proteomes" id="UP000244523">
    <property type="component" value="Unassembled WGS sequence"/>
</dbReference>
<feature type="transmembrane region" description="Helical" evidence="7">
    <location>
        <begin position="237"/>
        <end position="256"/>
    </location>
</feature>
<dbReference type="InterPro" id="IPR014047">
    <property type="entry name" value="Chr_Tranpt_l_chain"/>
</dbReference>
<keyword evidence="5 7" id="KW-1133">Transmembrane helix</keyword>
<comment type="similarity">
    <text evidence="2">Belongs to the chromate ion transporter (CHR) (TC 2.A.51) family.</text>
</comment>
<feature type="transmembrane region" description="Helical" evidence="7">
    <location>
        <begin position="118"/>
        <end position="140"/>
    </location>
</feature>
<feature type="transmembrane region" description="Helical" evidence="7">
    <location>
        <begin position="303"/>
        <end position="332"/>
    </location>
</feature>
<dbReference type="NCBIfam" id="TIGR00937">
    <property type="entry name" value="2A51"/>
    <property type="match status" value="1"/>
</dbReference>
<keyword evidence="9" id="KW-1185">Reference proteome</keyword>
<feature type="transmembrane region" description="Helical" evidence="7">
    <location>
        <begin position="152"/>
        <end position="185"/>
    </location>
</feature>
<proteinExistence type="inferred from homology"/>
<feature type="transmembrane region" description="Helical" evidence="7">
    <location>
        <begin position="412"/>
        <end position="430"/>
    </location>
</feature>
<feature type="transmembrane region" description="Helical" evidence="7">
    <location>
        <begin position="87"/>
        <end position="112"/>
    </location>
</feature>
<comment type="caution">
    <text evidence="8">The sequence shown here is derived from an EMBL/GenBank/DDBJ whole genome shotgun (WGS) entry which is preliminary data.</text>
</comment>
<keyword evidence="3" id="KW-1003">Cell membrane</keyword>
<evidence type="ECO:0000256" key="3">
    <source>
        <dbReference type="ARBA" id="ARBA00022475"/>
    </source>
</evidence>
<evidence type="ECO:0000256" key="6">
    <source>
        <dbReference type="ARBA" id="ARBA00023136"/>
    </source>
</evidence>
<dbReference type="Pfam" id="PF02417">
    <property type="entry name" value="Chromate_transp"/>
    <property type="match status" value="2"/>
</dbReference>
<evidence type="ECO:0000256" key="7">
    <source>
        <dbReference type="SAM" id="Phobius"/>
    </source>
</evidence>